<gene>
    <name evidence="1" type="ORF">MBUL_02528</name>
</gene>
<evidence type="ECO:0000313" key="1">
    <source>
        <dbReference type="EMBL" id="CAA2104090.1"/>
    </source>
</evidence>
<accession>A0A679JCA5</accession>
<proteinExistence type="predicted"/>
<dbReference type="AlphaFoldDB" id="A0A679JCA5"/>
<sequence length="109" mass="11397">MTTTLQTLLASLVKAALISDDAESLRWREEARRAHAALLSDAEAAKSLKIDGIWTLAVGEAESPEFQASEGRVSFGLPASSPFTLADLLDPGLDIDAGVERIVGSASTG</sequence>
<protein>
    <submittedName>
        <fullName evidence="1">Uncharacterized protein</fullName>
    </submittedName>
</protein>
<name>A0A679JCA5_9HYPH</name>
<dbReference type="EMBL" id="LR743504">
    <property type="protein sequence ID" value="CAA2104090.1"/>
    <property type="molecule type" value="Genomic_DNA"/>
</dbReference>
<organism evidence="1">
    <name type="scientific">Methylobacterium bullatum</name>
    <dbReference type="NCBI Taxonomy" id="570505"/>
    <lineage>
        <taxon>Bacteria</taxon>
        <taxon>Pseudomonadati</taxon>
        <taxon>Pseudomonadota</taxon>
        <taxon>Alphaproteobacteria</taxon>
        <taxon>Hyphomicrobiales</taxon>
        <taxon>Methylobacteriaceae</taxon>
        <taxon>Methylobacterium</taxon>
    </lineage>
</organism>
<dbReference type="Gene3D" id="1.20.1220.20">
    <property type="entry name" value="Uncharcterised protein PF01724"/>
    <property type="match status" value="1"/>
</dbReference>
<reference evidence="1" key="1">
    <citation type="submission" date="2019-12" db="EMBL/GenBank/DDBJ databases">
        <authorList>
            <person name="Cremers G."/>
        </authorList>
    </citation>
    <scope>NUCLEOTIDE SEQUENCE</scope>
    <source>
        <strain evidence="1">Mbul1</strain>
    </source>
</reference>